<dbReference type="GeneID" id="89978886"/>
<dbReference type="RefSeq" id="XP_064700181.1">
    <property type="nucleotide sequence ID" value="XM_064854265.1"/>
</dbReference>
<evidence type="ECO:0000256" key="1">
    <source>
        <dbReference type="ARBA" id="ARBA00005495"/>
    </source>
</evidence>
<comment type="caution">
    <text evidence="7">The sequence shown here is derived from an EMBL/GenBank/DDBJ whole genome shotgun (WGS) entry which is preliminary data.</text>
</comment>
<evidence type="ECO:0000256" key="2">
    <source>
        <dbReference type="ARBA" id="ARBA00022723"/>
    </source>
</evidence>
<dbReference type="PANTHER" id="PTHR33337:SF30">
    <property type="entry name" value="DUF636 DOMAIN PROTEIN (AFU_ORTHOLOGUE AFUA_1G03180)"/>
    <property type="match status" value="1"/>
</dbReference>
<sequence length="161" mass="17344">MPTKGSCMCGDLSYEFDGEPLLKGICHCLTCRKLTSSAYTPCILVPDPASATETPPPGVSFELSSKSNSKPRETTTVHETGMEIKFYGCSKCPSTLYKRAPGGFPGVLIVLAGTLDGAEGELRAQGGLEEGFGSPQVELWVKYRLPWLQEVKSAKQCEGFE</sequence>
<keyword evidence="2" id="KW-0479">Metal-binding</keyword>
<evidence type="ECO:0000313" key="8">
    <source>
        <dbReference type="Proteomes" id="UP001358417"/>
    </source>
</evidence>
<evidence type="ECO:0000256" key="4">
    <source>
        <dbReference type="ARBA" id="ARBA00023239"/>
    </source>
</evidence>
<keyword evidence="8" id="KW-1185">Reference proteome</keyword>
<dbReference type="PANTHER" id="PTHR33337">
    <property type="entry name" value="GFA DOMAIN-CONTAINING PROTEIN"/>
    <property type="match status" value="1"/>
</dbReference>
<dbReference type="InterPro" id="IPR011057">
    <property type="entry name" value="Mss4-like_sf"/>
</dbReference>
<dbReference type="Pfam" id="PF04828">
    <property type="entry name" value="GFA"/>
    <property type="match status" value="1"/>
</dbReference>
<accession>A0AAV9MSI7</accession>
<keyword evidence="3" id="KW-0862">Zinc</keyword>
<dbReference type="GO" id="GO:0046872">
    <property type="term" value="F:metal ion binding"/>
    <property type="evidence" value="ECO:0007669"/>
    <property type="project" value="UniProtKB-KW"/>
</dbReference>
<evidence type="ECO:0000256" key="3">
    <source>
        <dbReference type="ARBA" id="ARBA00022833"/>
    </source>
</evidence>
<evidence type="ECO:0000259" key="6">
    <source>
        <dbReference type="PROSITE" id="PS51891"/>
    </source>
</evidence>
<feature type="region of interest" description="Disordered" evidence="5">
    <location>
        <begin position="51"/>
        <end position="73"/>
    </location>
</feature>
<feature type="domain" description="CENP-V/GFA" evidence="6">
    <location>
        <begin position="3"/>
        <end position="131"/>
    </location>
</feature>
<name>A0AAV9MSI7_9EURO</name>
<dbReference type="AlphaFoldDB" id="A0AAV9MSI7"/>
<dbReference type="EMBL" id="JAVRRD010000048">
    <property type="protein sequence ID" value="KAK5044520.1"/>
    <property type="molecule type" value="Genomic_DNA"/>
</dbReference>
<dbReference type="PROSITE" id="PS51891">
    <property type="entry name" value="CENP_V_GFA"/>
    <property type="match status" value="1"/>
</dbReference>
<dbReference type="Proteomes" id="UP001358417">
    <property type="component" value="Unassembled WGS sequence"/>
</dbReference>
<dbReference type="Gene3D" id="3.90.1590.10">
    <property type="entry name" value="glutathione-dependent formaldehyde- activating enzyme (gfa)"/>
    <property type="match status" value="1"/>
</dbReference>
<organism evidence="7 8">
    <name type="scientific">Exophiala bonariae</name>
    <dbReference type="NCBI Taxonomy" id="1690606"/>
    <lineage>
        <taxon>Eukaryota</taxon>
        <taxon>Fungi</taxon>
        <taxon>Dikarya</taxon>
        <taxon>Ascomycota</taxon>
        <taxon>Pezizomycotina</taxon>
        <taxon>Eurotiomycetes</taxon>
        <taxon>Chaetothyriomycetidae</taxon>
        <taxon>Chaetothyriales</taxon>
        <taxon>Herpotrichiellaceae</taxon>
        <taxon>Exophiala</taxon>
    </lineage>
</organism>
<evidence type="ECO:0000313" key="7">
    <source>
        <dbReference type="EMBL" id="KAK5044520.1"/>
    </source>
</evidence>
<protein>
    <recommendedName>
        <fullName evidence="6">CENP-V/GFA domain-containing protein</fullName>
    </recommendedName>
</protein>
<dbReference type="GO" id="GO:0016846">
    <property type="term" value="F:carbon-sulfur lyase activity"/>
    <property type="evidence" value="ECO:0007669"/>
    <property type="project" value="InterPro"/>
</dbReference>
<dbReference type="SUPFAM" id="SSF51316">
    <property type="entry name" value="Mss4-like"/>
    <property type="match status" value="1"/>
</dbReference>
<gene>
    <name evidence="7" type="ORF">LTR84_010731</name>
</gene>
<keyword evidence="4" id="KW-0456">Lyase</keyword>
<comment type="similarity">
    <text evidence="1">Belongs to the Gfa family.</text>
</comment>
<evidence type="ECO:0000256" key="5">
    <source>
        <dbReference type="SAM" id="MobiDB-lite"/>
    </source>
</evidence>
<proteinExistence type="inferred from homology"/>
<dbReference type="InterPro" id="IPR006913">
    <property type="entry name" value="CENP-V/GFA"/>
</dbReference>
<reference evidence="7 8" key="1">
    <citation type="submission" date="2023-08" db="EMBL/GenBank/DDBJ databases">
        <title>Black Yeasts Isolated from many extreme environments.</title>
        <authorList>
            <person name="Coleine C."/>
            <person name="Stajich J.E."/>
            <person name="Selbmann L."/>
        </authorList>
    </citation>
    <scope>NUCLEOTIDE SEQUENCE [LARGE SCALE GENOMIC DNA]</scope>
    <source>
        <strain evidence="7 8">CCFEE 5792</strain>
    </source>
</reference>